<dbReference type="Gene3D" id="1.10.10.2690">
    <property type="match status" value="1"/>
</dbReference>
<gene>
    <name evidence="4" type="ORF">Xvie_03735</name>
</gene>
<keyword evidence="2" id="KW-0804">Transcription</keyword>
<reference evidence="4 5" key="1">
    <citation type="submission" date="2016-10" db="EMBL/GenBank/DDBJ databases">
        <title>Systematic genetic and metabolomic analysis of Xenorhabdus and Photorhabdus spp., highlights the requirements for a dual symbiotic and pathogenic life style.</title>
        <authorList>
            <person name="Tobias N.J."/>
            <person name="Wolff H."/>
            <person name="Djahanschiri B."/>
            <person name="Pidot S.J."/>
            <person name="Stinear T.P."/>
            <person name="Ebersberger I."/>
            <person name="Bode H.B."/>
        </authorList>
    </citation>
    <scope>NUCLEOTIDE SEQUENCE [LARGE SCALE GENOMIC DNA]</scope>
    <source>
        <strain evidence="4 5">DSM 22392</strain>
    </source>
</reference>
<dbReference type="EMBL" id="MUBJ01000032">
    <property type="protein sequence ID" value="OTA14410.1"/>
    <property type="molecule type" value="Genomic_DNA"/>
</dbReference>
<proteinExistence type="predicted"/>
<name>A0A1Y2S6Y5_9GAMM</name>
<accession>A0A1Y2S6Y5</accession>
<keyword evidence="5" id="KW-1185">Reference proteome</keyword>
<keyword evidence="1" id="KW-0805">Transcription regulation</keyword>
<dbReference type="AlphaFoldDB" id="A0A1Y2S6Y5"/>
<protein>
    <recommendedName>
        <fullName evidence="3">TrfB transcriptional repressor protein domain-containing protein</fullName>
    </recommendedName>
</protein>
<dbReference type="Proteomes" id="UP000194350">
    <property type="component" value="Unassembled WGS sequence"/>
</dbReference>
<dbReference type="Pfam" id="PF16509">
    <property type="entry name" value="KORA"/>
    <property type="match status" value="1"/>
</dbReference>
<dbReference type="InterPro" id="IPR053721">
    <property type="entry name" value="Fimbrial_Adhesin_Reg"/>
</dbReference>
<dbReference type="InterPro" id="IPR032428">
    <property type="entry name" value="TrfB"/>
</dbReference>
<evidence type="ECO:0000313" key="5">
    <source>
        <dbReference type="Proteomes" id="UP000194350"/>
    </source>
</evidence>
<evidence type="ECO:0000256" key="1">
    <source>
        <dbReference type="ARBA" id="ARBA00023015"/>
    </source>
</evidence>
<evidence type="ECO:0000259" key="3">
    <source>
        <dbReference type="Pfam" id="PF16509"/>
    </source>
</evidence>
<organism evidence="4 5">
    <name type="scientific">Xenorhabdus vietnamensis</name>
    <dbReference type="NCBI Taxonomy" id="351656"/>
    <lineage>
        <taxon>Bacteria</taxon>
        <taxon>Pseudomonadati</taxon>
        <taxon>Pseudomonadota</taxon>
        <taxon>Gammaproteobacteria</taxon>
        <taxon>Enterobacterales</taxon>
        <taxon>Morganellaceae</taxon>
        <taxon>Xenorhabdus</taxon>
    </lineage>
</organism>
<comment type="caution">
    <text evidence="4">The sequence shown here is derived from an EMBL/GenBank/DDBJ whole genome shotgun (WGS) entry which is preliminary data.</text>
</comment>
<evidence type="ECO:0000256" key="2">
    <source>
        <dbReference type="ARBA" id="ARBA00023163"/>
    </source>
</evidence>
<evidence type="ECO:0000313" key="4">
    <source>
        <dbReference type="EMBL" id="OTA14410.1"/>
    </source>
</evidence>
<feature type="domain" description="TrfB transcriptional repressor protein" evidence="3">
    <location>
        <begin position="9"/>
        <end position="65"/>
    </location>
</feature>
<sequence>MKMAQKRQITQDEWERILPAIKARFSDSTTEIGYSVFVKGERQIDVAAQMGVTKQNVGLASKAIWTF</sequence>
<dbReference type="OrthoDB" id="6626547at2"/>